<dbReference type="InterPro" id="IPR013766">
    <property type="entry name" value="Thioredoxin_domain"/>
</dbReference>
<proteinExistence type="inferred from homology"/>
<dbReference type="Pfam" id="PF04818">
    <property type="entry name" value="CID"/>
    <property type="match status" value="1"/>
</dbReference>
<keyword evidence="3" id="KW-0507">mRNA processing</keyword>
<dbReference type="GO" id="GO:0004601">
    <property type="term" value="F:peroxidase activity"/>
    <property type="evidence" value="ECO:0007669"/>
    <property type="project" value="UniProtKB-KW"/>
</dbReference>
<dbReference type="PROSITE" id="PS50812">
    <property type="entry name" value="PWWP"/>
    <property type="match status" value="1"/>
</dbReference>
<feature type="compositionally biased region" description="Polar residues" evidence="6">
    <location>
        <begin position="414"/>
        <end position="429"/>
    </location>
</feature>
<comment type="similarity">
    <text evidence="1 5">Belongs to the glutathione peroxidase family.</text>
</comment>
<keyword evidence="10" id="KW-1185">Reference proteome</keyword>
<dbReference type="SMART" id="SM00582">
    <property type="entry name" value="RPR"/>
    <property type="match status" value="1"/>
</dbReference>
<evidence type="ECO:0000256" key="2">
    <source>
        <dbReference type="ARBA" id="ARBA00022559"/>
    </source>
</evidence>
<evidence type="ECO:0000256" key="6">
    <source>
        <dbReference type="SAM" id="MobiDB-lite"/>
    </source>
</evidence>
<dbReference type="Gene3D" id="3.40.30.10">
    <property type="entry name" value="Glutaredoxin"/>
    <property type="match status" value="1"/>
</dbReference>
<dbReference type="RefSeq" id="XP_015969282.1">
    <property type="nucleotide sequence ID" value="XM_016113796.3"/>
</dbReference>
<dbReference type="SUPFAM" id="SSF52833">
    <property type="entry name" value="Thioredoxin-like"/>
    <property type="match status" value="1"/>
</dbReference>
<feature type="compositionally biased region" description="Polar residues" evidence="6">
    <location>
        <begin position="304"/>
        <end position="315"/>
    </location>
</feature>
<evidence type="ECO:0000256" key="1">
    <source>
        <dbReference type="ARBA" id="ARBA00006926"/>
    </source>
</evidence>
<feature type="domain" description="Thioredoxin" evidence="8">
    <location>
        <begin position="1413"/>
        <end position="1577"/>
    </location>
</feature>
<dbReference type="Proteomes" id="UP000515211">
    <property type="component" value="Chromosome 6"/>
</dbReference>
<evidence type="ECO:0000256" key="5">
    <source>
        <dbReference type="RuleBase" id="RU000499"/>
    </source>
</evidence>
<organism evidence="10 11">
    <name type="scientific">Arachis duranensis</name>
    <name type="common">Wild peanut</name>
    <dbReference type="NCBI Taxonomy" id="130453"/>
    <lineage>
        <taxon>Eukaryota</taxon>
        <taxon>Viridiplantae</taxon>
        <taxon>Streptophyta</taxon>
        <taxon>Embryophyta</taxon>
        <taxon>Tracheophyta</taxon>
        <taxon>Spermatophyta</taxon>
        <taxon>Magnoliopsida</taxon>
        <taxon>eudicotyledons</taxon>
        <taxon>Gunneridae</taxon>
        <taxon>Pentapetalae</taxon>
        <taxon>rosids</taxon>
        <taxon>fabids</taxon>
        <taxon>Fabales</taxon>
        <taxon>Fabaceae</taxon>
        <taxon>Papilionoideae</taxon>
        <taxon>50 kb inversion clade</taxon>
        <taxon>dalbergioids sensu lato</taxon>
        <taxon>Dalbergieae</taxon>
        <taxon>Pterocarpus clade</taxon>
        <taxon>Arachis</taxon>
    </lineage>
</organism>
<dbReference type="PROSITE" id="PS51352">
    <property type="entry name" value="THIOREDOXIN_2"/>
    <property type="match status" value="1"/>
</dbReference>
<feature type="region of interest" description="Disordered" evidence="6">
    <location>
        <begin position="412"/>
        <end position="433"/>
    </location>
</feature>
<feature type="region of interest" description="Disordered" evidence="6">
    <location>
        <begin position="1240"/>
        <end position="1288"/>
    </location>
</feature>
<dbReference type="SUPFAM" id="SSF63748">
    <property type="entry name" value="Tudor/PWWP/MBT"/>
    <property type="match status" value="1"/>
</dbReference>
<feature type="compositionally biased region" description="Pro residues" evidence="6">
    <location>
        <begin position="1275"/>
        <end position="1284"/>
    </location>
</feature>
<dbReference type="PANTHER" id="PTHR12550">
    <property type="entry name" value="HEPATOMA-DERIVED GROWTH FACTOR-RELATED"/>
    <property type="match status" value="1"/>
</dbReference>
<dbReference type="GeneID" id="107492737"/>
<dbReference type="InterPro" id="IPR000889">
    <property type="entry name" value="Glutathione_peroxidase"/>
</dbReference>
<gene>
    <name evidence="11" type="primary">LOC107492737</name>
</gene>
<dbReference type="PROSITE" id="PS00763">
    <property type="entry name" value="GLUTATHIONE_PEROXID_2"/>
    <property type="match status" value="1"/>
</dbReference>
<dbReference type="SMART" id="SM00293">
    <property type="entry name" value="PWWP"/>
    <property type="match status" value="1"/>
</dbReference>
<feature type="domain" description="CID" evidence="9">
    <location>
        <begin position="852"/>
        <end position="992"/>
    </location>
</feature>
<dbReference type="InterPro" id="IPR008942">
    <property type="entry name" value="ENTH_VHS"/>
</dbReference>
<dbReference type="PRINTS" id="PR01011">
    <property type="entry name" value="GLUTPROXDASE"/>
</dbReference>
<evidence type="ECO:0000259" key="7">
    <source>
        <dbReference type="PROSITE" id="PS50812"/>
    </source>
</evidence>
<evidence type="ECO:0000313" key="10">
    <source>
        <dbReference type="Proteomes" id="UP000515211"/>
    </source>
</evidence>
<dbReference type="InterPro" id="IPR029760">
    <property type="entry name" value="GPX_CS"/>
</dbReference>
<evidence type="ECO:0000256" key="4">
    <source>
        <dbReference type="ARBA" id="ARBA00023002"/>
    </source>
</evidence>
<dbReference type="Gene3D" id="1.25.40.90">
    <property type="match status" value="1"/>
</dbReference>
<dbReference type="CDD" id="cd20147">
    <property type="entry name" value="PWWP_HULK"/>
    <property type="match status" value="1"/>
</dbReference>
<evidence type="ECO:0000259" key="8">
    <source>
        <dbReference type="PROSITE" id="PS51352"/>
    </source>
</evidence>
<dbReference type="PROSITE" id="PS51355">
    <property type="entry name" value="GLUTATHIONE_PEROXID_3"/>
    <property type="match status" value="1"/>
</dbReference>
<dbReference type="Pfam" id="PF00255">
    <property type="entry name" value="GSHPx"/>
    <property type="match status" value="1"/>
</dbReference>
<dbReference type="InterPro" id="IPR000313">
    <property type="entry name" value="PWWP_dom"/>
</dbReference>
<feature type="region of interest" description="Disordered" evidence="6">
    <location>
        <begin position="269"/>
        <end position="321"/>
    </location>
</feature>
<dbReference type="GO" id="GO:0006979">
    <property type="term" value="P:response to oxidative stress"/>
    <property type="evidence" value="ECO:0007669"/>
    <property type="project" value="InterPro"/>
</dbReference>
<name>A0A6P4DJH1_ARADU</name>
<dbReference type="CDD" id="cd00340">
    <property type="entry name" value="GSH_Peroxidase"/>
    <property type="match status" value="1"/>
</dbReference>
<evidence type="ECO:0000313" key="11">
    <source>
        <dbReference type="RefSeq" id="XP_015969282.1"/>
    </source>
</evidence>
<dbReference type="PANTHER" id="PTHR12550:SF49">
    <property type="entry name" value="PROTEIN HUA2-LIKE 2-RELATED"/>
    <property type="match status" value="1"/>
</dbReference>
<dbReference type="PROSITE" id="PS00460">
    <property type="entry name" value="GLUTATHIONE_PEROXID_1"/>
    <property type="match status" value="1"/>
</dbReference>
<dbReference type="Gene3D" id="2.30.30.140">
    <property type="match status" value="1"/>
</dbReference>
<dbReference type="Pfam" id="PF00855">
    <property type="entry name" value="PWWP"/>
    <property type="match status" value="1"/>
</dbReference>
<evidence type="ECO:0000259" key="9">
    <source>
        <dbReference type="PROSITE" id="PS51391"/>
    </source>
</evidence>
<feature type="compositionally biased region" description="Pro residues" evidence="6">
    <location>
        <begin position="1119"/>
        <end position="1158"/>
    </location>
</feature>
<dbReference type="InterPro" id="IPR029759">
    <property type="entry name" value="GPX_AS"/>
</dbReference>
<feature type="region of interest" description="Disordered" evidence="6">
    <location>
        <begin position="659"/>
        <end position="691"/>
    </location>
</feature>
<feature type="compositionally biased region" description="Basic and acidic residues" evidence="6">
    <location>
        <begin position="1265"/>
        <end position="1274"/>
    </location>
</feature>
<feature type="domain" description="PWWP" evidence="7">
    <location>
        <begin position="24"/>
        <end position="81"/>
    </location>
</feature>
<keyword evidence="4 5" id="KW-0560">Oxidoreductase</keyword>
<reference evidence="10" key="1">
    <citation type="journal article" date="2016" name="Nat. Genet.">
        <title>The genome sequences of Arachis duranensis and Arachis ipaensis, the diploid ancestors of cultivated peanut.</title>
        <authorList>
            <person name="Bertioli D.J."/>
            <person name="Cannon S.B."/>
            <person name="Froenicke L."/>
            <person name="Huang G."/>
            <person name="Farmer A.D."/>
            <person name="Cannon E.K."/>
            <person name="Liu X."/>
            <person name="Gao D."/>
            <person name="Clevenger J."/>
            <person name="Dash S."/>
            <person name="Ren L."/>
            <person name="Moretzsohn M.C."/>
            <person name="Shirasawa K."/>
            <person name="Huang W."/>
            <person name="Vidigal B."/>
            <person name="Abernathy B."/>
            <person name="Chu Y."/>
            <person name="Niederhuth C.E."/>
            <person name="Umale P."/>
            <person name="Araujo A.C."/>
            <person name="Kozik A."/>
            <person name="Kim K.D."/>
            <person name="Burow M.D."/>
            <person name="Varshney R.K."/>
            <person name="Wang X."/>
            <person name="Zhang X."/>
            <person name="Barkley N."/>
            <person name="Guimaraes P.M."/>
            <person name="Isobe S."/>
            <person name="Guo B."/>
            <person name="Liao B."/>
            <person name="Stalker H.T."/>
            <person name="Schmitz R.J."/>
            <person name="Scheffler B.E."/>
            <person name="Leal-Bertioli S.C."/>
            <person name="Xun X."/>
            <person name="Jackson S.A."/>
            <person name="Michelmore R."/>
            <person name="Ozias-Akins P."/>
        </authorList>
    </citation>
    <scope>NUCLEOTIDE SEQUENCE [LARGE SCALE GENOMIC DNA]</scope>
    <source>
        <strain evidence="10">cv. V14167</strain>
    </source>
</reference>
<dbReference type="GO" id="GO:0006397">
    <property type="term" value="P:mRNA processing"/>
    <property type="evidence" value="ECO:0007669"/>
    <property type="project" value="UniProtKB-KW"/>
</dbReference>
<dbReference type="GO" id="GO:0005634">
    <property type="term" value="C:nucleus"/>
    <property type="evidence" value="ECO:0007669"/>
    <property type="project" value="UniProtKB-ARBA"/>
</dbReference>
<dbReference type="PROSITE" id="PS51391">
    <property type="entry name" value="CID"/>
    <property type="match status" value="1"/>
</dbReference>
<dbReference type="FunFam" id="3.40.30.10:FF:000025">
    <property type="entry name" value="Glutathione peroxidase"/>
    <property type="match status" value="1"/>
</dbReference>
<feature type="region of interest" description="Disordered" evidence="6">
    <location>
        <begin position="1032"/>
        <end position="1057"/>
    </location>
</feature>
<keyword evidence="2 5" id="KW-0575">Peroxidase</keyword>
<protein>
    <recommendedName>
        <fullName evidence="5">Glutathione peroxidase</fullName>
    </recommendedName>
</protein>
<evidence type="ECO:0000256" key="3">
    <source>
        <dbReference type="ARBA" id="ARBA00022664"/>
    </source>
</evidence>
<feature type="compositionally biased region" description="Polar residues" evidence="6">
    <location>
        <begin position="678"/>
        <end position="689"/>
    </location>
</feature>
<feature type="region of interest" description="Disordered" evidence="6">
    <location>
        <begin position="1089"/>
        <end position="1164"/>
    </location>
</feature>
<feature type="region of interest" description="Disordered" evidence="6">
    <location>
        <begin position="351"/>
        <end position="379"/>
    </location>
</feature>
<dbReference type="InterPro" id="IPR036249">
    <property type="entry name" value="Thioredoxin-like_sf"/>
</dbReference>
<reference evidence="11" key="2">
    <citation type="submission" date="2025-08" db="UniProtKB">
        <authorList>
            <consortium name="RefSeq"/>
        </authorList>
    </citation>
    <scope>IDENTIFICATION</scope>
    <source>
        <tissue evidence="11">Whole plant</tissue>
    </source>
</reference>
<sequence length="1577" mass="172258">MAPSRKKGARKAAAAAAARRQWKVGDLVLAKVKGFPAWPATVSEPEKWGYSSDGKKVLVYFFGTQQIAFCNPADVEAFTEEKKQSLAKRQGRGADFVRAVKEIIASYEKLKRDIQVQKTCSNDQVTNVDVSKPADSYANVKVQRDAPLTHDSQNKSSNLTDRQDLVCAAENGPVVAIRGESCNNEVSLEEPTDDAVATATGNSPLPVTSPSPGRCKDLHLESHVLQRNEPVRRSRSSSRVHNIVVPCDAGGNAGEVTHIVPITRNKRIKKSPDLSGCDDADSSAYASDVSMEDNGSENIAVDSDSFSPNEGSTLDSDFKLGQSENSEWPEFEVELKKGLDLEIKAVFNKKKRKPNRKRANNDSATPSIRKEEPESQNANHSLQNMCGNSIEKCLNQDGDEHLPLSKRARVRMGKSSSEAELNSTVQAQEKSYKEDIVNSPKQIITSSNCENGSLAGEDPVALNGTVVLVSSSNLLEPHFESGSQICKTKKEKMFGCTMDVEAALPPSKRLHRALEAMSANAAVEDQACNEPLSSLLTSSGTSTKRCPCMTTNCSKGGTDLETQGLESCAIGCSHISVSSITTCSNAMISTENKSSSEVDKQLSKYQCHEACKDVVLDGVDQVGENLGDSVVDQGAKTDSQIQLHGNMSPNLDVKCCEVRSNQDSPGPSLPPKDEDNMKTVNHSNPSDTLELNGISVDPVAGPDESGKVIPQSSINVGENKVVCEDTQCSKQAIDEGSRIKNMHEAVRGVEIKGQEEYMNLTSISNGCLGENGTLCIQSSPSLTGGGGCVPQGSPPNTSVCNVSTSDSSNILQNGSCSPDVHQKNTSSGPIDGWKDGSVANQQSRLTGKSTDAGNAALLYFEAMLGTLTRTKESIGRATRIAMDCAKFGIAATVMEILVRSLETESSLHRKVDLFFLVDSIAQSSRGLKGDGGAYPSAMQAVLSRLLSAAAPPGHTSQENRRQCLKVLRLWLERRILPESIIRRHIRGVYSRRTLRTERPLDDPVREMEGMLVDEYGSNSSFQLPGFCMPQMLKDEDEEGSDSDGGNFEAVTPEHDSEVHEVPEIAHAIEKHRRVLEDVDGELEMEDVAPSFDVESNSNCNVEGGDGDASQLEKNVQPSFVPPLPQEVPLSSPPLPPSSSPPPPPPSMLPPPPPPPPPSLTTGPYHAAVDAKKFVDSQIVRDNMHHSMAEPMTAPRSSQPINDAVCYQDPEQRGMHMTVPEPSCSFKTSMAQPQHSFRYSDGATLQHNGYPLRPPQPVPSDQFSFVHREQLKPPRDGPPPPPPPFHSHRHHFVQNMQRENFSSNHDRSKPPPYDYQERWNPPMPYSGPQYHDNGMHVPYGCHPCESTSLPGQGWRFPSQSMNHWDSMPYRPPYEDAVPVANRGFKIIMFQAQAIGDRDEHIFQEMMTEMGASNSVSEKSIFEFTVKDAKGRDVSLSNYKGKVLLIVNVASKCGFTDTNYTQLTELYSKYKDKGLEILAFPCNQFLKQEPGSSEDAEQFACTRYKAEYPIFGKVRVNGSSAAPVFKFLKSRKSGFLGSRIKWNFTKFLIDKEGDVIQRYGPTTEPLAIEDEIKKALGEA</sequence>
<dbReference type="KEGG" id="adu:107492737"/>
<dbReference type="OrthoDB" id="62853at2759"/>
<accession>A0A6P4DJH1</accession>
<dbReference type="InterPro" id="IPR006569">
    <property type="entry name" value="CID_dom"/>
</dbReference>